<dbReference type="PANTHER" id="PTHR39455">
    <property type="entry name" value="CELL DIVISION PROTEIN ZAPD"/>
    <property type="match status" value="1"/>
</dbReference>
<dbReference type="KEGG" id="dla:I6G47_28270"/>
<evidence type="ECO:0000313" key="9">
    <source>
        <dbReference type="Proteomes" id="UP000595064"/>
    </source>
</evidence>
<dbReference type="Proteomes" id="UP000183417">
    <property type="component" value="Unassembled WGS sequence"/>
</dbReference>
<evidence type="ECO:0000313" key="8">
    <source>
        <dbReference type="Proteomes" id="UP000183417"/>
    </source>
</evidence>
<comment type="subcellular location">
    <subcellularLocation>
        <location evidence="5">Cytoplasm</location>
    </subcellularLocation>
    <text evidence="5">Localizes to mid-cell in an FtsZ-dependent manner.</text>
</comment>
<dbReference type="EMBL" id="CP065748">
    <property type="protein sequence ID" value="QPS80828.1"/>
    <property type="molecule type" value="Genomic_DNA"/>
</dbReference>
<dbReference type="InterPro" id="IPR036268">
    <property type="entry name" value="ZapD_sf"/>
</dbReference>
<dbReference type="InterPro" id="IPR009777">
    <property type="entry name" value="ZapD"/>
</dbReference>
<comment type="subunit">
    <text evidence="5">Interacts with FtsZ.</text>
</comment>
<dbReference type="Gene3D" id="1.10.3900.10">
    <property type="entry name" value="YacF-like"/>
    <property type="match status" value="1"/>
</dbReference>
<dbReference type="GeneID" id="94690459"/>
<dbReference type="NCBIfam" id="NF003656">
    <property type="entry name" value="PRK05287.1-4"/>
    <property type="match status" value="1"/>
</dbReference>
<keyword evidence="4 5" id="KW-0131">Cell cycle</keyword>
<evidence type="ECO:0000256" key="5">
    <source>
        <dbReference type="HAMAP-Rule" id="MF_01092"/>
    </source>
</evidence>
<comment type="function">
    <text evidence="5">Cell division factor that enhances FtsZ-ring assembly. Directly interacts with FtsZ and promotes bundling of FtsZ protofilaments, with a reduction in FtsZ GTPase activity.</text>
</comment>
<dbReference type="Proteomes" id="UP000595064">
    <property type="component" value="Chromosome"/>
</dbReference>
<dbReference type="GO" id="GO:0005737">
    <property type="term" value="C:cytoplasm"/>
    <property type="evidence" value="ECO:0007669"/>
    <property type="project" value="UniProtKB-SubCell"/>
</dbReference>
<name>A0A1H3L358_9BURK</name>
<evidence type="ECO:0000256" key="4">
    <source>
        <dbReference type="ARBA" id="ARBA00023306"/>
    </source>
</evidence>
<dbReference type="InterPro" id="IPR027462">
    <property type="entry name" value="ZapD_C"/>
</dbReference>
<dbReference type="EMBL" id="FNPE01000006">
    <property type="protein sequence ID" value="SDY58344.1"/>
    <property type="molecule type" value="Genomic_DNA"/>
</dbReference>
<gene>
    <name evidence="5 6" type="primary">zapD</name>
    <name evidence="6" type="ORF">I6G47_28270</name>
    <name evidence="7" type="ORF">SAMN05421547_10614</name>
</gene>
<evidence type="ECO:0000256" key="1">
    <source>
        <dbReference type="ARBA" id="ARBA00022490"/>
    </source>
</evidence>
<protein>
    <recommendedName>
        <fullName evidence="5">Cell division protein ZapD</fullName>
    </recommendedName>
    <alternativeName>
        <fullName evidence="5">Z ring-associated protein D</fullName>
    </alternativeName>
</protein>
<accession>A0A1H3L358</accession>
<dbReference type="HAMAP" id="MF_01092">
    <property type="entry name" value="ZapD"/>
    <property type="match status" value="1"/>
</dbReference>
<keyword evidence="1 5" id="KW-0963">Cytoplasm</keyword>
<evidence type="ECO:0000256" key="3">
    <source>
        <dbReference type="ARBA" id="ARBA00023210"/>
    </source>
</evidence>
<organism evidence="7 8">
    <name type="scientific">Delftia lacustris</name>
    <dbReference type="NCBI Taxonomy" id="558537"/>
    <lineage>
        <taxon>Bacteria</taxon>
        <taxon>Pseudomonadati</taxon>
        <taxon>Pseudomonadota</taxon>
        <taxon>Betaproteobacteria</taxon>
        <taxon>Burkholderiales</taxon>
        <taxon>Comamonadaceae</taxon>
        <taxon>Delftia</taxon>
    </lineage>
</organism>
<dbReference type="Pfam" id="PF07072">
    <property type="entry name" value="ZapD"/>
    <property type="match status" value="1"/>
</dbReference>
<comment type="similarity">
    <text evidence="5">Belongs to the ZapD family.</text>
</comment>
<dbReference type="RefSeq" id="WP_016445607.1">
    <property type="nucleotide sequence ID" value="NZ_AP025556.1"/>
</dbReference>
<dbReference type="GO" id="GO:0043093">
    <property type="term" value="P:FtsZ-dependent cytokinesis"/>
    <property type="evidence" value="ECO:0007669"/>
    <property type="project" value="UniProtKB-UniRule"/>
</dbReference>
<proteinExistence type="inferred from homology"/>
<reference evidence="7 8" key="1">
    <citation type="submission" date="2016-10" db="EMBL/GenBank/DDBJ databases">
        <authorList>
            <person name="de Groot N.N."/>
        </authorList>
    </citation>
    <scope>NUCLEOTIDE SEQUENCE [LARGE SCALE GENOMIC DNA]</scope>
    <source>
        <strain evidence="7 8">LMG 24775</strain>
    </source>
</reference>
<dbReference type="GO" id="GO:0032153">
    <property type="term" value="C:cell division site"/>
    <property type="evidence" value="ECO:0007669"/>
    <property type="project" value="TreeGrafter"/>
</dbReference>
<dbReference type="GO" id="GO:0000917">
    <property type="term" value="P:division septum assembly"/>
    <property type="evidence" value="ECO:0007669"/>
    <property type="project" value="UniProtKB-KW"/>
</dbReference>
<keyword evidence="9" id="KW-1185">Reference proteome</keyword>
<reference evidence="6 9" key="2">
    <citation type="submission" date="2020-12" db="EMBL/GenBank/DDBJ databases">
        <title>FDA dAtabase for Regulatory Grade micrObial Sequences (FDA-ARGOS): Supporting development and validation of Infectious Disease Dx tests.</title>
        <authorList>
            <person name="Sproer C."/>
            <person name="Gronow S."/>
            <person name="Severitt S."/>
            <person name="Schroder I."/>
            <person name="Tallon L."/>
            <person name="Sadzewicz L."/>
            <person name="Zhao X."/>
            <person name="Boylan J."/>
            <person name="Ott S."/>
            <person name="Bowen H."/>
            <person name="Vavikolanu K."/>
            <person name="Mehta A."/>
            <person name="Aluvathingal J."/>
            <person name="Nadendla S."/>
            <person name="Lowell S."/>
            <person name="Myers T."/>
            <person name="Yan Y."/>
            <person name="Sichtig H."/>
        </authorList>
    </citation>
    <scope>NUCLEOTIDE SEQUENCE [LARGE SCALE GENOMIC DNA]</scope>
    <source>
        <strain evidence="6 9">FDAARGOS_890</strain>
    </source>
</reference>
<dbReference type="AlphaFoldDB" id="A0A1H3L358"/>
<dbReference type="Gene3D" id="2.60.440.10">
    <property type="entry name" value="YacF-like domains"/>
    <property type="match status" value="1"/>
</dbReference>
<evidence type="ECO:0000256" key="2">
    <source>
        <dbReference type="ARBA" id="ARBA00022618"/>
    </source>
</evidence>
<evidence type="ECO:0000313" key="7">
    <source>
        <dbReference type="EMBL" id="SDY58344.1"/>
    </source>
</evidence>
<evidence type="ECO:0000313" key="6">
    <source>
        <dbReference type="EMBL" id="QPS80828.1"/>
    </source>
</evidence>
<sequence>MILYEYPFNERLRTYLRLEQLYRRLSELLSRAHSIDHHFALVTIFEIMDVAARTDLKTDVLKDLERHKSLLDSLRGNPDIAEHMLDQVSRHVEQCFAQLNAQNGKAGQTLTENEWLMAVRSRIGIPGGTCGFDLPAYHAWQFHDPQIRLRDLEDWASTLTPLGQSLQLLLKLLRETGVPQWVAAEKGVFQQAMPPGRSFQLLRLRIDPSLNLVPEISGNRLLVSVRLLRPENGAKPQPCSEDASFEVTLCS</sequence>
<dbReference type="PANTHER" id="PTHR39455:SF1">
    <property type="entry name" value="CELL DIVISION PROTEIN ZAPD"/>
    <property type="match status" value="1"/>
</dbReference>
<keyword evidence="3 5" id="KW-0717">Septation</keyword>
<keyword evidence="2 5" id="KW-0132">Cell division</keyword>
<dbReference type="SUPFAM" id="SSF160950">
    <property type="entry name" value="YacF-like"/>
    <property type="match status" value="1"/>
</dbReference>